<evidence type="ECO:0000313" key="4">
    <source>
        <dbReference type="EMBL" id="KZV44899.1"/>
    </source>
</evidence>
<organism evidence="4 5">
    <name type="scientific">Dorcoceras hygrometricum</name>
    <dbReference type="NCBI Taxonomy" id="472368"/>
    <lineage>
        <taxon>Eukaryota</taxon>
        <taxon>Viridiplantae</taxon>
        <taxon>Streptophyta</taxon>
        <taxon>Embryophyta</taxon>
        <taxon>Tracheophyta</taxon>
        <taxon>Spermatophyta</taxon>
        <taxon>Magnoliopsida</taxon>
        <taxon>eudicotyledons</taxon>
        <taxon>Gunneridae</taxon>
        <taxon>Pentapetalae</taxon>
        <taxon>asterids</taxon>
        <taxon>lamiids</taxon>
        <taxon>Lamiales</taxon>
        <taxon>Gesneriaceae</taxon>
        <taxon>Didymocarpoideae</taxon>
        <taxon>Trichosporeae</taxon>
        <taxon>Loxocarpinae</taxon>
        <taxon>Dorcoceras</taxon>
    </lineage>
</organism>
<gene>
    <name evidence="4" type="ORF">F511_17878</name>
</gene>
<accession>A0A2Z7CJP2</accession>
<dbReference type="InterPro" id="IPR032567">
    <property type="entry name" value="RTL1-rel"/>
</dbReference>
<dbReference type="AlphaFoldDB" id="A0A2Z7CJP2"/>
<dbReference type="PROSITE" id="PS50158">
    <property type="entry name" value="ZF_CCHC"/>
    <property type="match status" value="1"/>
</dbReference>
<feature type="domain" description="CCHC-type" evidence="3">
    <location>
        <begin position="593"/>
        <end position="607"/>
    </location>
</feature>
<dbReference type="GO" id="GO:0008270">
    <property type="term" value="F:zinc ion binding"/>
    <property type="evidence" value="ECO:0007669"/>
    <property type="project" value="UniProtKB-KW"/>
</dbReference>
<evidence type="ECO:0000313" key="5">
    <source>
        <dbReference type="Proteomes" id="UP000250235"/>
    </source>
</evidence>
<dbReference type="EMBL" id="KQ996473">
    <property type="protein sequence ID" value="KZV44899.1"/>
    <property type="molecule type" value="Genomic_DNA"/>
</dbReference>
<dbReference type="PANTHER" id="PTHR15503:SF45">
    <property type="entry name" value="RNA-DIRECTED DNA POLYMERASE HOMOLOG"/>
    <property type="match status" value="1"/>
</dbReference>
<reference evidence="4 5" key="1">
    <citation type="journal article" date="2015" name="Proc. Natl. Acad. Sci. U.S.A.">
        <title>The resurrection genome of Boea hygrometrica: A blueprint for survival of dehydration.</title>
        <authorList>
            <person name="Xiao L."/>
            <person name="Yang G."/>
            <person name="Zhang L."/>
            <person name="Yang X."/>
            <person name="Zhao S."/>
            <person name="Ji Z."/>
            <person name="Zhou Q."/>
            <person name="Hu M."/>
            <person name="Wang Y."/>
            <person name="Chen M."/>
            <person name="Xu Y."/>
            <person name="Jin H."/>
            <person name="Xiao X."/>
            <person name="Hu G."/>
            <person name="Bao F."/>
            <person name="Hu Y."/>
            <person name="Wan P."/>
            <person name="Li L."/>
            <person name="Deng X."/>
            <person name="Kuang T."/>
            <person name="Xiang C."/>
            <person name="Zhu J.K."/>
            <person name="Oliver M.J."/>
            <person name="He Y."/>
        </authorList>
    </citation>
    <scope>NUCLEOTIDE SEQUENCE [LARGE SCALE GENOMIC DNA]</scope>
    <source>
        <strain evidence="5">cv. XS01</strain>
    </source>
</reference>
<feature type="compositionally biased region" description="Low complexity" evidence="2">
    <location>
        <begin position="519"/>
        <end position="538"/>
    </location>
</feature>
<keyword evidence="5" id="KW-1185">Reference proteome</keyword>
<keyword evidence="1" id="KW-0479">Metal-binding</keyword>
<evidence type="ECO:0000256" key="1">
    <source>
        <dbReference type="PROSITE-ProRule" id="PRU00047"/>
    </source>
</evidence>
<dbReference type="InterPro" id="IPR005162">
    <property type="entry name" value="Retrotrans_gag_dom"/>
</dbReference>
<dbReference type="PANTHER" id="PTHR15503">
    <property type="entry name" value="LDOC1 RELATED"/>
    <property type="match status" value="1"/>
</dbReference>
<keyword evidence="1" id="KW-0863">Zinc-finger</keyword>
<feature type="compositionally biased region" description="Low complexity" evidence="2">
    <location>
        <begin position="555"/>
        <end position="568"/>
    </location>
</feature>
<protein>
    <recommendedName>
        <fullName evidence="3">CCHC-type domain-containing protein</fullName>
    </recommendedName>
</protein>
<feature type="region of interest" description="Disordered" evidence="2">
    <location>
        <begin position="640"/>
        <end position="689"/>
    </location>
</feature>
<sequence length="689" mass="76722">MTLIILSAPYRPESYQKPSSKIYYKIILRPDWFFPNSSDLHDLSTQLRTLSTSKLNIGYISLSKLLTAQSCFTSNTPKTDQVPRAQHRLNYTVPPDSRKMNRSHQSWNQKQLLSRHGTTLMICTVSSGTQNILKLNPAYAQTETPKLFASTLLSLKQLAAEDSFKPKKQFSSELFHQTSKLPIKQLSSGHIPASHPAGLLQLKRAMHEGYQESSVGKKSTATQLCISHHHPGIQARRISRTPHQKQRWTFQARRISRPITTRKGTHLTKESCSIYHSNITLNKYPKADIKAAESSSIRTANLNSTSTDLTRARHQRHAQICFLTDSRRSLTEAVGSPNLPKQLTIQLNTKPNLLSTYGQGSRLLNKAVLALTKLEWEESLTQKLKSERGKPSTEIREISWSSFCTDFRQEYVPESFVNDREREFDNLVQGSISKGEYARRFSSLLVYVPHVAGREKAKRNKYLEGLNEELYSFVLAGSPASYAEAVDWAIDIEEGLQNRRSRVRPQGVQGSRPVVLGVQPSQSVQSSQPPQQQVAQQPGHQRFRPHGRQFKKKSGSSSSGSGSSSSGSSKVEYCCQCGGKHPTAQCVGVQGSCNVCGQYGHFARVCPLSGSQHTTAPPQGRGGSFRDRSFAAPQQRLGEPQFRPFQQPGPSRFGQYSHPQFSGPQFAQVNAMTREQAEGTPGEGVIAGT</sequence>
<feature type="compositionally biased region" description="Polar residues" evidence="2">
    <location>
        <begin position="657"/>
        <end position="673"/>
    </location>
</feature>
<evidence type="ECO:0000259" key="3">
    <source>
        <dbReference type="PROSITE" id="PS50158"/>
    </source>
</evidence>
<dbReference type="InterPro" id="IPR001878">
    <property type="entry name" value="Znf_CCHC"/>
</dbReference>
<dbReference type="GO" id="GO:0003676">
    <property type="term" value="F:nucleic acid binding"/>
    <property type="evidence" value="ECO:0007669"/>
    <property type="project" value="InterPro"/>
</dbReference>
<dbReference type="OrthoDB" id="1751125at2759"/>
<dbReference type="Proteomes" id="UP000250235">
    <property type="component" value="Unassembled WGS sequence"/>
</dbReference>
<proteinExistence type="predicted"/>
<dbReference type="Pfam" id="PF03732">
    <property type="entry name" value="Retrotrans_gag"/>
    <property type="match status" value="1"/>
</dbReference>
<evidence type="ECO:0000256" key="2">
    <source>
        <dbReference type="SAM" id="MobiDB-lite"/>
    </source>
</evidence>
<keyword evidence="1" id="KW-0862">Zinc</keyword>
<feature type="compositionally biased region" description="Basic residues" evidence="2">
    <location>
        <begin position="541"/>
        <end position="554"/>
    </location>
</feature>
<name>A0A2Z7CJP2_9LAMI</name>
<feature type="region of interest" description="Disordered" evidence="2">
    <location>
        <begin position="519"/>
        <end position="568"/>
    </location>
</feature>